<keyword evidence="4" id="KW-0067">ATP-binding</keyword>
<dbReference type="SUPFAM" id="SSF56104">
    <property type="entry name" value="SAICAR synthase-like"/>
    <property type="match status" value="1"/>
</dbReference>
<protein>
    <submittedName>
        <fullName evidence="7">SAICAR synthetase</fullName>
        <ecNumber evidence="7">6.3.2.6</ecNumber>
    </submittedName>
</protein>
<dbReference type="OrthoDB" id="9801549at2"/>
<evidence type="ECO:0000313" key="8">
    <source>
        <dbReference type="Proteomes" id="UP000002357"/>
    </source>
</evidence>
<keyword evidence="8" id="KW-1185">Reference proteome</keyword>
<dbReference type="Proteomes" id="UP000002357">
    <property type="component" value="Chromosome"/>
</dbReference>
<accession>B5GV74</accession>
<dbReference type="Gene3D" id="3.30.200.20">
    <property type="entry name" value="Phosphorylase Kinase, domain 1"/>
    <property type="match status" value="1"/>
</dbReference>
<name>B5GV74_STRCL</name>
<evidence type="ECO:0000256" key="3">
    <source>
        <dbReference type="ARBA" id="ARBA00022755"/>
    </source>
</evidence>
<evidence type="ECO:0000256" key="4">
    <source>
        <dbReference type="ARBA" id="ARBA00022840"/>
    </source>
</evidence>
<proteinExistence type="predicted"/>
<reference evidence="7 8" key="1">
    <citation type="journal article" date="2010" name="Genome Biol. Evol.">
        <title>The sequence of a 1.8-mb bacterial linear plasmid reveals a rich evolutionary reservoir of secondary metabolic pathways.</title>
        <authorList>
            <person name="Medema M.H."/>
            <person name="Trefzer A."/>
            <person name="Kovalchuk A."/>
            <person name="van den Berg M."/>
            <person name="Mueller U."/>
            <person name="Heijne W."/>
            <person name="Wu L."/>
            <person name="Alam M.T."/>
            <person name="Ronning C.M."/>
            <person name="Nierman W.C."/>
            <person name="Bovenberg R.A.L."/>
            <person name="Breitling R."/>
            <person name="Takano E."/>
        </authorList>
    </citation>
    <scope>NUCLEOTIDE SEQUENCE [LARGE SCALE GENOMIC DNA]</scope>
    <source>
        <strain evidence="8">ATCC 27064 / DSM 738 / JCM 4710 / NBRC 13307 / NCIMB 12785 / NRRL 3585 / VKM Ac-602</strain>
    </source>
</reference>
<comment type="catalytic activity">
    <reaction evidence="5">
        <text>5-amino-1-(5-phospho-D-ribosyl)imidazole-4-carboxylate + L-aspartate + ATP = (2S)-2-[5-amino-1-(5-phospho-beta-D-ribosyl)imidazole-4-carboxamido]succinate + ADP + phosphate + 2 H(+)</text>
        <dbReference type="Rhea" id="RHEA:22628"/>
        <dbReference type="ChEBI" id="CHEBI:15378"/>
        <dbReference type="ChEBI" id="CHEBI:29991"/>
        <dbReference type="ChEBI" id="CHEBI:30616"/>
        <dbReference type="ChEBI" id="CHEBI:43474"/>
        <dbReference type="ChEBI" id="CHEBI:58443"/>
        <dbReference type="ChEBI" id="CHEBI:77657"/>
        <dbReference type="ChEBI" id="CHEBI:456216"/>
        <dbReference type="EC" id="6.3.2.6"/>
    </reaction>
</comment>
<dbReference type="eggNOG" id="COG0152">
    <property type="taxonomic scope" value="Bacteria"/>
</dbReference>
<dbReference type="UniPathway" id="UPA00074">
    <property type="reaction ID" value="UER00131"/>
</dbReference>
<dbReference type="RefSeq" id="WP_003955743.1">
    <property type="nucleotide sequence ID" value="NZ_CM000913.1"/>
</dbReference>
<dbReference type="KEGG" id="sclf:BB341_18940"/>
<gene>
    <name evidence="7" type="ORF">SCLAV_1876</name>
</gene>
<keyword evidence="2" id="KW-0547">Nucleotide-binding</keyword>
<dbReference type="GO" id="GO:0006189">
    <property type="term" value="P:'de novo' IMP biosynthetic process"/>
    <property type="evidence" value="ECO:0007669"/>
    <property type="project" value="UniProtKB-UniPathway"/>
</dbReference>
<dbReference type="GO" id="GO:0004639">
    <property type="term" value="F:phosphoribosylaminoimidazolesuccinocarboxamide synthase activity"/>
    <property type="evidence" value="ECO:0007669"/>
    <property type="project" value="UniProtKB-EC"/>
</dbReference>
<dbReference type="EC" id="6.3.2.6" evidence="7"/>
<dbReference type="Gene3D" id="3.30.470.20">
    <property type="entry name" value="ATP-grasp fold, B domain"/>
    <property type="match status" value="1"/>
</dbReference>
<evidence type="ECO:0000256" key="2">
    <source>
        <dbReference type="ARBA" id="ARBA00022741"/>
    </source>
</evidence>
<dbReference type="AlphaFoldDB" id="B5GV74"/>
<sequence length="238" mass="26666">MSDAELLAVRDAGTPDIEGRSKRIWLLSGGLCVVEMIPSLRSFTYSRDELVEETGPLRLEFYDRAAARLAKGGVRTGFVRRLAPTVYLSEFHEAPPFEVVVKNRAVGSTLVKYPGLFPANSELPKPVVKFDYRIDPEDQPIGEDYLRALDLPVEEFRRIALAVNDTLISWLAPLEVWDFCIILGLDPQGEPVLISEVSPDCMRLRHPDGSSLDKDLFRHGASSEELVTAWQRLLDEIG</sequence>
<evidence type="ECO:0000313" key="7">
    <source>
        <dbReference type="EMBL" id="EFG06949.1"/>
    </source>
</evidence>
<keyword evidence="1 7" id="KW-0436">Ligase</keyword>
<evidence type="ECO:0000256" key="1">
    <source>
        <dbReference type="ARBA" id="ARBA00022598"/>
    </source>
</evidence>
<dbReference type="InterPro" id="IPR028923">
    <property type="entry name" value="SAICAR_synt/ADE2_N"/>
</dbReference>
<dbReference type="GeneID" id="93731530"/>
<dbReference type="EMBL" id="CM000913">
    <property type="protein sequence ID" value="EFG06949.1"/>
    <property type="molecule type" value="Genomic_DNA"/>
</dbReference>
<evidence type="ECO:0000256" key="5">
    <source>
        <dbReference type="ARBA" id="ARBA00048475"/>
    </source>
</evidence>
<dbReference type="Pfam" id="PF01259">
    <property type="entry name" value="SAICAR_synt"/>
    <property type="match status" value="1"/>
</dbReference>
<keyword evidence="3" id="KW-0658">Purine biosynthesis</keyword>
<dbReference type="STRING" id="1901.BB341_18940"/>
<feature type="domain" description="SAICAR synthetase/ADE2 N-terminal" evidence="6">
    <location>
        <begin position="18"/>
        <end position="225"/>
    </location>
</feature>
<dbReference type="GO" id="GO:0005524">
    <property type="term" value="F:ATP binding"/>
    <property type="evidence" value="ECO:0007669"/>
    <property type="project" value="UniProtKB-KW"/>
</dbReference>
<evidence type="ECO:0000259" key="6">
    <source>
        <dbReference type="Pfam" id="PF01259"/>
    </source>
</evidence>
<organism evidence="7 8">
    <name type="scientific">Streptomyces clavuligerus</name>
    <dbReference type="NCBI Taxonomy" id="1901"/>
    <lineage>
        <taxon>Bacteria</taxon>
        <taxon>Bacillati</taxon>
        <taxon>Actinomycetota</taxon>
        <taxon>Actinomycetes</taxon>
        <taxon>Kitasatosporales</taxon>
        <taxon>Streptomycetaceae</taxon>
        <taxon>Streptomyces</taxon>
    </lineage>
</organism>